<accession>A0AAV9NN23</accession>
<dbReference type="AlphaFoldDB" id="A0AAV9NN23"/>
<gene>
    <name evidence="2" type="ORF">LTR84_009838</name>
</gene>
<evidence type="ECO:0000313" key="2">
    <source>
        <dbReference type="EMBL" id="KAK5059955.1"/>
    </source>
</evidence>
<feature type="compositionally biased region" description="Basic and acidic residues" evidence="1">
    <location>
        <begin position="103"/>
        <end position="128"/>
    </location>
</feature>
<reference evidence="2 3" key="1">
    <citation type="submission" date="2023-08" db="EMBL/GenBank/DDBJ databases">
        <title>Black Yeasts Isolated from many extreme environments.</title>
        <authorList>
            <person name="Coleine C."/>
            <person name="Stajich J.E."/>
            <person name="Selbmann L."/>
        </authorList>
    </citation>
    <scope>NUCLEOTIDE SEQUENCE [LARGE SCALE GENOMIC DNA]</scope>
    <source>
        <strain evidence="2 3">CCFEE 5792</strain>
    </source>
</reference>
<dbReference type="RefSeq" id="XP_064709776.1">
    <property type="nucleotide sequence ID" value="XM_064853377.1"/>
</dbReference>
<feature type="region of interest" description="Disordered" evidence="1">
    <location>
        <begin position="364"/>
        <end position="463"/>
    </location>
</feature>
<proteinExistence type="predicted"/>
<feature type="compositionally biased region" description="Basic residues" evidence="1">
    <location>
        <begin position="87"/>
        <end position="101"/>
    </location>
</feature>
<protein>
    <recommendedName>
        <fullName evidence="4">Btz domain-containing protein</fullName>
    </recommendedName>
</protein>
<organism evidence="2 3">
    <name type="scientific">Exophiala bonariae</name>
    <dbReference type="NCBI Taxonomy" id="1690606"/>
    <lineage>
        <taxon>Eukaryota</taxon>
        <taxon>Fungi</taxon>
        <taxon>Dikarya</taxon>
        <taxon>Ascomycota</taxon>
        <taxon>Pezizomycotina</taxon>
        <taxon>Eurotiomycetes</taxon>
        <taxon>Chaetothyriomycetidae</taxon>
        <taxon>Chaetothyriales</taxon>
        <taxon>Herpotrichiellaceae</taxon>
        <taxon>Exophiala</taxon>
    </lineage>
</organism>
<sequence>MYALRTTDIPPPRHGGRKGGEHGEIPTGSTALDINFEESKLDPSLHRFTSKHSRSDDQNPSTISGLQMPAGIVPNTDPPKQPNSGRQQRKRLAKRTAKFFHKQTCDDLSRAVRDPDQHHKHFTEDFPKPQKRNAATDTSFRGGEVVGPEVDKSHYLSTTPTGGTRKSPRINSKSPVALQDSDLPDCEDVGDRPTSRLKRGLARVKSMSAILVNTGRVPQFDTVSTSGDKNSKRETGLTSLGASEIPDTRSESVEPRNTQAAEHAAFKQGAESAKTTLSQLPPTVGFLTNEAMQHDRVRFANAFRSRIEARRQRELEKATSAASLARIRGGWGGRDRGLDVPDWVREMDHEMRRMRDDPHFQPFRRVREHRGDDGSYHYQEHFDYDSRRDGPIGRTGRDAGRLGARHGGGLGGRTRVLLGGGRPRSPPGGDESDSEDDLPRGPPLQGPPGMGGQGMREFGGMPPGMGPMGIGGPGGMGQLGMGGFGRVPPGMGPPGRAGFIRMGGPHMGGLGGMPVGVIGPMGMGPRAMGGMGGMGGFGGMPAIIGIPVMGGRGMFPCGGHVGGEIEGPADGPPGLDQDGDDGDDSDEGEDPEDDPDARYDYRLDGNRRRW</sequence>
<keyword evidence="3" id="KW-1185">Reference proteome</keyword>
<feature type="region of interest" description="Disordered" evidence="1">
    <location>
        <begin position="221"/>
        <end position="252"/>
    </location>
</feature>
<evidence type="ECO:0008006" key="4">
    <source>
        <dbReference type="Google" id="ProtNLM"/>
    </source>
</evidence>
<dbReference type="EMBL" id="JAVRRD010000004">
    <property type="protein sequence ID" value="KAK5059955.1"/>
    <property type="molecule type" value="Genomic_DNA"/>
</dbReference>
<feature type="compositionally biased region" description="Gly residues" evidence="1">
    <location>
        <begin position="405"/>
        <end position="422"/>
    </location>
</feature>
<feature type="compositionally biased region" description="Basic and acidic residues" evidence="1">
    <location>
        <begin position="369"/>
        <end position="400"/>
    </location>
</feature>
<name>A0AAV9NN23_9EURO</name>
<feature type="region of interest" description="Disordered" evidence="1">
    <location>
        <begin position="1"/>
        <end position="197"/>
    </location>
</feature>
<evidence type="ECO:0000313" key="3">
    <source>
        <dbReference type="Proteomes" id="UP001358417"/>
    </source>
</evidence>
<feature type="region of interest" description="Disordered" evidence="1">
    <location>
        <begin position="559"/>
        <end position="610"/>
    </location>
</feature>
<comment type="caution">
    <text evidence="2">The sequence shown here is derived from an EMBL/GenBank/DDBJ whole genome shotgun (WGS) entry which is preliminary data.</text>
</comment>
<feature type="compositionally biased region" description="Polar residues" evidence="1">
    <location>
        <begin position="155"/>
        <end position="174"/>
    </location>
</feature>
<feature type="compositionally biased region" description="Acidic residues" evidence="1">
    <location>
        <begin position="577"/>
        <end position="595"/>
    </location>
</feature>
<dbReference type="Proteomes" id="UP001358417">
    <property type="component" value="Unassembled WGS sequence"/>
</dbReference>
<dbReference type="GeneID" id="89977996"/>
<evidence type="ECO:0000256" key="1">
    <source>
        <dbReference type="SAM" id="MobiDB-lite"/>
    </source>
</evidence>
<feature type="compositionally biased region" description="Basic and acidic residues" evidence="1">
    <location>
        <begin position="596"/>
        <end position="610"/>
    </location>
</feature>